<dbReference type="GO" id="GO:0005525">
    <property type="term" value="F:GTP binding"/>
    <property type="evidence" value="ECO:0007669"/>
    <property type="project" value="UniProtKB-KW"/>
</dbReference>
<dbReference type="PRINTS" id="PR00326">
    <property type="entry name" value="GTP1OBG"/>
</dbReference>
<dbReference type="InterPro" id="IPR006073">
    <property type="entry name" value="GTP-bd"/>
</dbReference>
<keyword evidence="9" id="KW-0406">Ion transport</keyword>
<feature type="binding site" evidence="13">
    <location>
        <begin position="58"/>
        <end position="61"/>
    </location>
    <ligand>
        <name>GTP</name>
        <dbReference type="ChEBI" id="CHEBI:37565"/>
        <label>1</label>
    </ligand>
</feature>
<dbReference type="PROSITE" id="PS51711">
    <property type="entry name" value="G_FEOB"/>
    <property type="match status" value="1"/>
</dbReference>
<proteinExistence type="inferred from homology"/>
<dbReference type="OrthoDB" id="9809127at2"/>
<evidence type="ECO:0000256" key="10">
    <source>
        <dbReference type="ARBA" id="ARBA00023134"/>
    </source>
</evidence>
<evidence type="ECO:0000313" key="17">
    <source>
        <dbReference type="EMBL" id="PKR80338.1"/>
    </source>
</evidence>
<dbReference type="GO" id="GO:0015093">
    <property type="term" value="F:ferrous iron transmembrane transporter activity"/>
    <property type="evidence" value="ECO:0007669"/>
    <property type="project" value="UniProtKB-UniRule"/>
</dbReference>
<feature type="transmembrane region" description="Helical" evidence="15">
    <location>
        <begin position="508"/>
        <end position="530"/>
    </location>
</feature>
<feature type="domain" description="FeoB-type G" evidence="16">
    <location>
        <begin position="4"/>
        <end position="171"/>
    </location>
</feature>
<dbReference type="Pfam" id="PF07670">
    <property type="entry name" value="Gate"/>
    <property type="match status" value="2"/>
</dbReference>
<keyword evidence="10 13" id="KW-0342">GTP-binding</keyword>
<keyword evidence="14" id="KW-0460">Magnesium</keyword>
<dbReference type="SUPFAM" id="SSF52540">
    <property type="entry name" value="P-loop containing nucleoside triphosphate hydrolases"/>
    <property type="match status" value="1"/>
</dbReference>
<dbReference type="InterPro" id="IPR027417">
    <property type="entry name" value="P-loop_NTPase"/>
</dbReference>
<evidence type="ECO:0000313" key="18">
    <source>
        <dbReference type="Proteomes" id="UP000236654"/>
    </source>
</evidence>
<dbReference type="Pfam" id="PF02421">
    <property type="entry name" value="FeoB_N"/>
    <property type="match status" value="1"/>
</dbReference>
<keyword evidence="11 15" id="KW-0472">Membrane</keyword>
<keyword evidence="8 15" id="KW-0408">Iron</keyword>
<evidence type="ECO:0000256" key="3">
    <source>
        <dbReference type="ARBA" id="ARBA00022475"/>
    </source>
</evidence>
<accession>A0A2I0R184</accession>
<feature type="binding site" evidence="14">
    <location>
        <position position="25"/>
    </location>
    <ligand>
        <name>Mg(2+)</name>
        <dbReference type="ChEBI" id="CHEBI:18420"/>
        <label>2</label>
    </ligand>
</feature>
<evidence type="ECO:0000256" key="14">
    <source>
        <dbReference type="PIRSR" id="PIRSR603373-2"/>
    </source>
</evidence>
<feature type="transmembrane region" description="Helical" evidence="15">
    <location>
        <begin position="452"/>
        <end position="474"/>
    </location>
</feature>
<evidence type="ECO:0000256" key="12">
    <source>
        <dbReference type="NCBIfam" id="TIGR00437"/>
    </source>
</evidence>
<evidence type="ECO:0000256" key="4">
    <source>
        <dbReference type="ARBA" id="ARBA00022496"/>
    </source>
</evidence>
<gene>
    <name evidence="17" type="primary">feoB</name>
    <name evidence="17" type="ORF">CW751_10830</name>
</gene>
<feature type="transmembrane region" description="Helical" evidence="15">
    <location>
        <begin position="411"/>
        <end position="432"/>
    </location>
</feature>
<feature type="transmembrane region" description="Helical" evidence="15">
    <location>
        <begin position="333"/>
        <end position="357"/>
    </location>
</feature>
<dbReference type="Gene3D" id="3.40.50.300">
    <property type="entry name" value="P-loop containing nucleotide triphosphate hydrolases"/>
    <property type="match status" value="1"/>
</dbReference>
<keyword evidence="5 15" id="KW-0812">Transmembrane</keyword>
<dbReference type="RefSeq" id="WP_101335050.1">
    <property type="nucleotide sequence ID" value="NZ_PJNI01000011.1"/>
</dbReference>
<comment type="caution">
    <text evidence="17">The sequence shown here is derived from an EMBL/GenBank/DDBJ whole genome shotgun (WGS) entry which is preliminary data.</text>
</comment>
<dbReference type="GO" id="GO:0046872">
    <property type="term" value="F:metal ion binding"/>
    <property type="evidence" value="ECO:0007669"/>
    <property type="project" value="UniProtKB-KW"/>
</dbReference>
<evidence type="ECO:0000256" key="5">
    <source>
        <dbReference type="ARBA" id="ARBA00022692"/>
    </source>
</evidence>
<dbReference type="InterPro" id="IPR011640">
    <property type="entry name" value="Fe2_transport_prot_B_C"/>
</dbReference>
<dbReference type="Pfam" id="PF07664">
    <property type="entry name" value="FeoB_C"/>
    <property type="match status" value="1"/>
</dbReference>
<dbReference type="PANTHER" id="PTHR43185">
    <property type="entry name" value="FERROUS IRON TRANSPORT PROTEIN B"/>
    <property type="match status" value="1"/>
</dbReference>
<comment type="subcellular location">
    <subcellularLocation>
        <location evidence="15">Cell inner membrane</location>
        <topology evidence="15">Multi-pass membrane protein</topology>
    </subcellularLocation>
    <subcellularLocation>
        <location evidence="1">Cell membrane</location>
        <topology evidence="1">Multi-pass membrane protein</topology>
    </subcellularLocation>
</comment>
<dbReference type="InterPro" id="IPR011642">
    <property type="entry name" value="Gate_dom"/>
</dbReference>
<evidence type="ECO:0000256" key="1">
    <source>
        <dbReference type="ARBA" id="ARBA00004651"/>
    </source>
</evidence>
<feature type="binding site" evidence="13">
    <location>
        <begin position="36"/>
        <end position="40"/>
    </location>
    <ligand>
        <name>GTP</name>
        <dbReference type="ChEBI" id="CHEBI:37565"/>
        <label>1</label>
    </ligand>
</feature>
<evidence type="ECO:0000256" key="2">
    <source>
        <dbReference type="ARBA" id="ARBA00022448"/>
    </source>
</evidence>
<protein>
    <recommendedName>
        <fullName evidence="12 15">Ferrous iron transport protein B</fullName>
    </recommendedName>
</protein>
<feature type="binding site" evidence="14">
    <location>
        <position position="26"/>
    </location>
    <ligand>
        <name>Mg(2+)</name>
        <dbReference type="ChEBI" id="CHEBI:18420"/>
        <label>2</label>
    </ligand>
</feature>
<comment type="function">
    <text evidence="15">Probable transporter of a GTP-driven Fe(2+) uptake system.</text>
</comment>
<dbReference type="EMBL" id="PJNI01000011">
    <property type="protein sequence ID" value="PKR80338.1"/>
    <property type="molecule type" value="Genomic_DNA"/>
</dbReference>
<evidence type="ECO:0000256" key="7">
    <source>
        <dbReference type="ARBA" id="ARBA00022989"/>
    </source>
</evidence>
<keyword evidence="4 15" id="KW-0410">Iron transport</keyword>
<evidence type="ECO:0000256" key="15">
    <source>
        <dbReference type="RuleBase" id="RU362098"/>
    </source>
</evidence>
<keyword evidence="6 13" id="KW-0547">Nucleotide-binding</keyword>
<keyword evidence="2 15" id="KW-0813">Transport</keyword>
<feature type="binding site" evidence="14">
    <location>
        <position position="22"/>
    </location>
    <ligand>
        <name>Mg(2+)</name>
        <dbReference type="ChEBI" id="CHEBI:18420"/>
        <label>1</label>
    </ligand>
</feature>
<reference evidence="17 18" key="1">
    <citation type="submission" date="2017-12" db="EMBL/GenBank/DDBJ databases">
        <title>The draft genome sequence of Brumimicrobium saltpan LHR20.</title>
        <authorList>
            <person name="Do Z.-J."/>
            <person name="Luo H.-R."/>
        </authorList>
    </citation>
    <scope>NUCLEOTIDE SEQUENCE [LARGE SCALE GENOMIC DNA]</scope>
    <source>
        <strain evidence="17 18">LHR20</strain>
    </source>
</reference>
<feature type="transmembrane region" description="Helical" evidence="15">
    <location>
        <begin position="377"/>
        <end position="399"/>
    </location>
</feature>
<dbReference type="NCBIfam" id="TIGR00437">
    <property type="entry name" value="feoB"/>
    <property type="match status" value="1"/>
</dbReference>
<dbReference type="Proteomes" id="UP000236654">
    <property type="component" value="Unassembled WGS sequence"/>
</dbReference>
<feature type="transmembrane region" description="Helical" evidence="15">
    <location>
        <begin position="277"/>
        <end position="298"/>
    </location>
</feature>
<keyword evidence="14" id="KW-0479">Metal-binding</keyword>
<feature type="binding site" evidence="13">
    <location>
        <begin position="122"/>
        <end position="125"/>
    </location>
    <ligand>
        <name>GTP</name>
        <dbReference type="ChEBI" id="CHEBI:37565"/>
        <label>1</label>
    </ligand>
</feature>
<name>A0A2I0R184_9FLAO</name>
<feature type="transmembrane region" description="Helical" evidence="15">
    <location>
        <begin position="662"/>
        <end position="684"/>
    </location>
</feature>
<comment type="similarity">
    <text evidence="15">Belongs to the TRAFAC class TrmE-Era-EngA-EngB-Septin-like GTPase superfamily. FeoB GTPase (TC 9.A.8) family.</text>
</comment>
<feature type="binding site" evidence="13">
    <location>
        <begin position="11"/>
        <end position="18"/>
    </location>
    <ligand>
        <name>GTP</name>
        <dbReference type="ChEBI" id="CHEBI:37565"/>
        <label>1</label>
    </ligand>
</feature>
<evidence type="ECO:0000256" key="8">
    <source>
        <dbReference type="ARBA" id="ARBA00023004"/>
    </source>
</evidence>
<evidence type="ECO:0000256" key="13">
    <source>
        <dbReference type="PIRSR" id="PIRSR603373-1"/>
    </source>
</evidence>
<feature type="transmembrane region" description="Helical" evidence="15">
    <location>
        <begin position="630"/>
        <end position="655"/>
    </location>
</feature>
<dbReference type="InterPro" id="IPR050860">
    <property type="entry name" value="FeoB_GTPase"/>
</dbReference>
<evidence type="ECO:0000256" key="11">
    <source>
        <dbReference type="ARBA" id="ARBA00023136"/>
    </source>
</evidence>
<dbReference type="InterPro" id="IPR003373">
    <property type="entry name" value="Fe2_transport_prot-B"/>
</dbReference>
<evidence type="ECO:0000256" key="9">
    <source>
        <dbReference type="ARBA" id="ARBA00023065"/>
    </source>
</evidence>
<dbReference type="GO" id="GO:0005886">
    <property type="term" value="C:plasma membrane"/>
    <property type="evidence" value="ECO:0007669"/>
    <property type="project" value="UniProtKB-SubCell"/>
</dbReference>
<sequence length="689" mass="76319">MTKKKKIALVGNPNSGKTSLFNLLTGLNQKVGNYPGVTVDKRSGTLKLENGEACELIDLPGTYSLSSKNDDEKVVQNILLNPQSNSFPDLIIVVIDGTNLARNLFLASQVIELGIPSILAINMADIVEKSGDQIKINEISRFFDVPVTTISARKNKGIKTLLSLAETDISPSNKTLFKREKYNSVLNDSAHFFEASTPYMLFKQINNAADLLPASDFDLLNSQFEANNFEPLKEEILEISDRVAQINAASENFYIRQTKVNHKTITDKIDRYVTHPIWGLFIFLGVFFLLFQAIFTFAEYPMNFINDGIVDLGVWVGNLLPDSWFADFITDGIFAGLAGVLVFVPQIMILFALIAILEDTGYLSRVSFMTDGLLKRFGMNGKSVIPLVGGFACAIPAIMAARSIENKRERFITIFITPLMACSARLPVYVFLVSFIAPNEFIWGVISVQGLYMLGLYLLGFVVALLIAMIINLFRKKGGHSSFILELPNYKLPSLRNALNAAINKGKIFVVQAGKVILIASIILWVLSYFGPGDRFEQIDKKYTALIAENEIHADSLYTKMSSEKLENSYLGIMGKTIEPVIQPLGFDWKIGIAIVASFAAREVFVGTMSTIYSVEGGEENEKGLKAIQFSYATAFSLLIFYVFALQCMSTIAIVRQETGSWTIAGIQFIVFTGIAYLASWITYSWLAG</sequence>
<organism evidence="17 18">
    <name type="scientific">Brumimicrobium salinarum</name>
    <dbReference type="NCBI Taxonomy" id="2058658"/>
    <lineage>
        <taxon>Bacteria</taxon>
        <taxon>Pseudomonadati</taxon>
        <taxon>Bacteroidota</taxon>
        <taxon>Flavobacteriia</taxon>
        <taxon>Flavobacteriales</taxon>
        <taxon>Crocinitomicaceae</taxon>
        <taxon>Brumimicrobium</taxon>
    </lineage>
</organism>
<evidence type="ECO:0000259" key="16">
    <source>
        <dbReference type="PROSITE" id="PS51711"/>
    </source>
</evidence>
<dbReference type="InterPro" id="IPR030389">
    <property type="entry name" value="G_FEOB_dom"/>
</dbReference>
<keyword evidence="7 15" id="KW-1133">Transmembrane helix</keyword>
<keyword evidence="3" id="KW-1003">Cell membrane</keyword>
<dbReference type="CDD" id="cd01879">
    <property type="entry name" value="FeoB"/>
    <property type="match status" value="1"/>
</dbReference>
<evidence type="ECO:0000256" key="6">
    <source>
        <dbReference type="ARBA" id="ARBA00022741"/>
    </source>
</evidence>
<dbReference type="PANTHER" id="PTHR43185:SF1">
    <property type="entry name" value="FE(2+) TRANSPORTER FEOB"/>
    <property type="match status" value="1"/>
</dbReference>
<keyword evidence="18" id="KW-1185">Reference proteome</keyword>
<dbReference type="AlphaFoldDB" id="A0A2I0R184"/>